<protein>
    <submittedName>
        <fullName evidence="2">Uncharacterized protein</fullName>
    </submittedName>
</protein>
<dbReference type="EMBL" id="KZ451909">
    <property type="protein sequence ID" value="PKA63240.1"/>
    <property type="molecule type" value="Genomic_DNA"/>
</dbReference>
<proteinExistence type="predicted"/>
<reference evidence="2 3" key="1">
    <citation type="journal article" date="2017" name="Nature">
        <title>The Apostasia genome and the evolution of orchids.</title>
        <authorList>
            <person name="Zhang G.Q."/>
            <person name="Liu K.W."/>
            <person name="Li Z."/>
            <person name="Lohaus R."/>
            <person name="Hsiao Y.Y."/>
            <person name="Niu S.C."/>
            <person name="Wang J.Y."/>
            <person name="Lin Y.C."/>
            <person name="Xu Q."/>
            <person name="Chen L.J."/>
            <person name="Yoshida K."/>
            <person name="Fujiwara S."/>
            <person name="Wang Z.W."/>
            <person name="Zhang Y.Q."/>
            <person name="Mitsuda N."/>
            <person name="Wang M."/>
            <person name="Liu G.H."/>
            <person name="Pecoraro L."/>
            <person name="Huang H.X."/>
            <person name="Xiao X.J."/>
            <person name="Lin M."/>
            <person name="Wu X.Y."/>
            <person name="Wu W.L."/>
            <person name="Chen Y.Y."/>
            <person name="Chang S.B."/>
            <person name="Sakamoto S."/>
            <person name="Ohme-Takagi M."/>
            <person name="Yagi M."/>
            <person name="Zeng S.J."/>
            <person name="Shen C.Y."/>
            <person name="Yeh C.M."/>
            <person name="Luo Y.B."/>
            <person name="Tsai W.C."/>
            <person name="Van de Peer Y."/>
            <person name="Liu Z.J."/>
        </authorList>
    </citation>
    <scope>NUCLEOTIDE SEQUENCE [LARGE SCALE GENOMIC DNA]</scope>
    <source>
        <strain evidence="3">cv. Shenzhen</strain>
        <tissue evidence="2">Stem</tissue>
    </source>
</reference>
<dbReference type="Proteomes" id="UP000236161">
    <property type="component" value="Unassembled WGS sequence"/>
</dbReference>
<name>A0A2I0B634_9ASPA</name>
<evidence type="ECO:0000313" key="3">
    <source>
        <dbReference type="Proteomes" id="UP000236161"/>
    </source>
</evidence>
<feature type="compositionally biased region" description="Basic and acidic residues" evidence="1">
    <location>
        <begin position="16"/>
        <end position="38"/>
    </location>
</feature>
<gene>
    <name evidence="2" type="ORF">AXF42_Ash017708</name>
</gene>
<dbReference type="AlphaFoldDB" id="A0A2I0B634"/>
<evidence type="ECO:0000256" key="1">
    <source>
        <dbReference type="SAM" id="MobiDB-lite"/>
    </source>
</evidence>
<keyword evidence="3" id="KW-1185">Reference proteome</keyword>
<feature type="region of interest" description="Disordered" evidence="1">
    <location>
        <begin position="1"/>
        <end position="40"/>
    </location>
</feature>
<accession>A0A2I0B634</accession>
<organism evidence="2 3">
    <name type="scientific">Apostasia shenzhenica</name>
    <dbReference type="NCBI Taxonomy" id="1088818"/>
    <lineage>
        <taxon>Eukaryota</taxon>
        <taxon>Viridiplantae</taxon>
        <taxon>Streptophyta</taxon>
        <taxon>Embryophyta</taxon>
        <taxon>Tracheophyta</taxon>
        <taxon>Spermatophyta</taxon>
        <taxon>Magnoliopsida</taxon>
        <taxon>Liliopsida</taxon>
        <taxon>Asparagales</taxon>
        <taxon>Orchidaceae</taxon>
        <taxon>Apostasioideae</taxon>
        <taxon>Apostasia</taxon>
    </lineage>
</organism>
<sequence length="111" mass="12730">MSVCGSRQAAGIGFRRSGDSEAKKTMSTNAERRREKSRSSTFSLSVAYRRKALLDRSRRRKLWETARYGITLPNDGDSLSLSLSLSLTLDRSIDLSISRRERCWHFWGKRS</sequence>
<evidence type="ECO:0000313" key="2">
    <source>
        <dbReference type="EMBL" id="PKA63240.1"/>
    </source>
</evidence>